<feature type="region of interest" description="Disordered" evidence="1">
    <location>
        <begin position="1"/>
        <end position="27"/>
    </location>
</feature>
<keyword evidence="3" id="KW-1185">Reference proteome</keyword>
<evidence type="ECO:0000313" key="2">
    <source>
        <dbReference type="EMBL" id="ARB11257.1"/>
    </source>
</evidence>
<evidence type="ECO:0000313" key="3">
    <source>
        <dbReference type="Proteomes" id="UP000224896"/>
    </source>
</evidence>
<protein>
    <submittedName>
        <fullName evidence="2">Uncharacterized protein</fullName>
    </submittedName>
</protein>
<sequence>MAGQLTERGRQVYESAQGQTRMKSVAPAQDADRASILQGLSSFAGSVGTIFNQKAQAKIETNKVLGANKAAKDLLRTEEERVGITPEDDKATAIAYNSVMGQHDTINAGNQFTEWYSNNPSASEEEVYQKKQELYEPLFQKYGGDPDSLKQVSLQIQESQMALVAVQDKIKRNYDHEKSVEAMGISVSDLMSDPNADVDYVVDKELPSRAKSLGITEFELKSTIIKEAQNRAGEGDKRLVTKLETLDWAKDSAALKKAKSNYESYIAREEAPAIGNRMADIELENSSLQVPWNVTLRKISQLNERFPNTYSDARIASLKKARAAAVANQEQVVSGVNKSLKNLNSNGIPMANDSSYTSSERKSIVKELEGVWAKKTQALQEAGLTAEDAINQVTNEQLKWSRVERMVIPSLKAGIDATMNLNDEELSRTDGQLPEYAINGLNLLKKMDASTVEMYLPSGTDQAFVSNFKQFSQQLPDDAAYQRAMQIKRNPFRVTSEKRSEQEDATRAAVDDMLSSNAWYENLFGSGVGEVNKDVPEWQKEQLLNQWVNDVNQRLYSGGNDVDVNASEVIKAKMSRMSQLNNKTLINMPLVEVRQKISEGAPDGTELSVDKAADYIEAYMLESLPYIEQSYGQTINIEDLRIQFDRGGDTFRFFDSNNEPVGGRIMTRSIYSVGKEADLKTLRDLRARADAIRGAREHPERREMIHSLR</sequence>
<name>A0A1W5S359_9CAUD</name>
<dbReference type="RefSeq" id="YP_009790027.1">
    <property type="nucleotide sequence ID" value="NC_047821.1"/>
</dbReference>
<reference evidence="3" key="1">
    <citation type="submission" date="2017-02" db="EMBL/GenBank/DDBJ databases">
        <authorList>
            <person name="Lucas-Elio P."/>
            <person name="Silas S."/>
            <person name="Fire A.Z."/>
            <person name="Sanchez-Amat A."/>
        </authorList>
    </citation>
    <scope>NUCLEOTIDE SEQUENCE [LARGE SCALE GENOMIC DNA]</scope>
</reference>
<accession>A0A1W5S359</accession>
<evidence type="ECO:0000256" key="1">
    <source>
        <dbReference type="SAM" id="MobiDB-lite"/>
    </source>
</evidence>
<dbReference type="KEGG" id="vg:54980181"/>
<dbReference type="GeneID" id="54980181"/>
<proteinExistence type="predicted"/>
<organism evidence="2 3">
    <name type="scientific">Marinomonas phage CPP1m</name>
    <dbReference type="NCBI Taxonomy" id="1965370"/>
    <lineage>
        <taxon>Viruses</taxon>
        <taxon>Duplodnaviria</taxon>
        <taxon>Heunggongvirae</taxon>
        <taxon>Uroviricota</taxon>
        <taxon>Caudoviricetes</taxon>
        <taxon>Autographivirales</taxon>
        <taxon>Autosignataviridae</taxon>
        <taxon>Colwellvirinae</taxon>
        <taxon>Murciavirus</taxon>
        <taxon>Murciavirus CPP1m</taxon>
    </lineage>
</organism>
<dbReference type="Proteomes" id="UP000224896">
    <property type="component" value="Segment"/>
</dbReference>
<dbReference type="EMBL" id="KY626176">
    <property type="protein sequence ID" value="ARB11257.1"/>
    <property type="molecule type" value="Genomic_DNA"/>
</dbReference>